<feature type="transmembrane region" description="Helical" evidence="1">
    <location>
        <begin position="257"/>
        <end position="277"/>
    </location>
</feature>
<dbReference type="STRING" id="1297742.A176_005940"/>
<feature type="transmembrane region" description="Helical" evidence="1">
    <location>
        <begin position="7"/>
        <end position="30"/>
    </location>
</feature>
<evidence type="ECO:0000256" key="1">
    <source>
        <dbReference type="SAM" id="Phobius"/>
    </source>
</evidence>
<feature type="transmembrane region" description="Helical" evidence="1">
    <location>
        <begin position="120"/>
        <end position="141"/>
    </location>
</feature>
<proteinExistence type="predicted"/>
<protein>
    <submittedName>
        <fullName evidence="2">Uncharacterized protein</fullName>
    </submittedName>
</protein>
<accession>A0A0H4X5B1</accession>
<keyword evidence="1" id="KW-0472">Membrane</keyword>
<dbReference type="Proteomes" id="UP000009026">
    <property type="component" value="Chromosome"/>
</dbReference>
<dbReference type="eggNOG" id="ENOG502Z8N6">
    <property type="taxonomic scope" value="Bacteria"/>
</dbReference>
<reference evidence="2 3" key="1">
    <citation type="journal article" date="2016" name="PLoS ONE">
        <title>Complete Genome Sequence and Comparative Genomics of a Novel Myxobacterium Myxococcus hansupus.</title>
        <authorList>
            <person name="Sharma G."/>
            <person name="Narwani T."/>
            <person name="Subramanian S."/>
        </authorList>
    </citation>
    <scope>NUCLEOTIDE SEQUENCE [LARGE SCALE GENOMIC DNA]</scope>
    <source>
        <strain evidence="3">mixupus</strain>
    </source>
</reference>
<feature type="transmembrane region" description="Helical" evidence="1">
    <location>
        <begin position="210"/>
        <end position="227"/>
    </location>
</feature>
<name>A0A0H4X5B1_9BACT</name>
<feature type="transmembrane region" description="Helical" evidence="1">
    <location>
        <begin position="391"/>
        <end position="415"/>
    </location>
</feature>
<feature type="transmembrane region" description="Helical" evidence="1">
    <location>
        <begin position="360"/>
        <end position="379"/>
    </location>
</feature>
<evidence type="ECO:0000313" key="2">
    <source>
        <dbReference type="EMBL" id="AKQ69028.1"/>
    </source>
</evidence>
<keyword evidence="1" id="KW-0812">Transmembrane</keyword>
<feature type="transmembrane region" description="Helical" evidence="1">
    <location>
        <begin position="64"/>
        <end position="80"/>
    </location>
</feature>
<dbReference type="AlphaFoldDB" id="A0A0H4X5B1"/>
<feature type="transmembrane region" description="Helical" evidence="1">
    <location>
        <begin position="183"/>
        <end position="203"/>
    </location>
</feature>
<evidence type="ECO:0000313" key="3">
    <source>
        <dbReference type="Proteomes" id="UP000009026"/>
    </source>
</evidence>
<organism evidence="2 3">
    <name type="scientific">Pseudomyxococcus hansupus</name>
    <dbReference type="NCBI Taxonomy" id="1297742"/>
    <lineage>
        <taxon>Bacteria</taxon>
        <taxon>Pseudomonadati</taxon>
        <taxon>Myxococcota</taxon>
        <taxon>Myxococcia</taxon>
        <taxon>Myxococcales</taxon>
        <taxon>Cystobacterineae</taxon>
        <taxon>Myxococcaceae</taxon>
        <taxon>Pseudomyxococcus</taxon>
    </lineage>
</organism>
<keyword evidence="3" id="KW-1185">Reference proteome</keyword>
<feature type="transmembrane region" description="Helical" evidence="1">
    <location>
        <begin position="86"/>
        <end position="108"/>
    </location>
</feature>
<dbReference type="KEGG" id="mym:A176_005940"/>
<feature type="transmembrane region" description="Helical" evidence="1">
    <location>
        <begin position="233"/>
        <end position="250"/>
    </location>
</feature>
<dbReference type="EMBL" id="CP012109">
    <property type="protein sequence ID" value="AKQ69028.1"/>
    <property type="molecule type" value="Genomic_DNA"/>
</dbReference>
<feature type="transmembrane region" description="Helical" evidence="1">
    <location>
        <begin position="36"/>
        <end position="55"/>
    </location>
</feature>
<gene>
    <name evidence="2" type="ORF">A176_005940</name>
</gene>
<keyword evidence="1" id="KW-1133">Transmembrane helix</keyword>
<dbReference type="PATRIC" id="fig|1297742.4.peg.6034"/>
<sequence>MGTGGGFLASGQLVPLFVGLLMVCQVVLLVEALAPLRVVVRVLAFGISLLMLVLVRGRSLAHPALPYVMGALGVTALQLFNPGTGAPLAAVAQVGIQLAIAAPLLWVTRLSLDLRTFRRTLALLFLFNAASAGVGVLQVYFPGRFQPALSSVVSSQGEGYVNSLQFETTDGQRVFRPMGLTDIPGGASTGGFYAVLLGGGFLLSSRRGPYRLLSLGGILVGLFSLYLSQVRAMAVMLAVCLIALAGVLALSGRLGRLLALLAVIGTAGMATFGWAVAVGGGAVMERWSALFESPPEDVYQRNRGYFLTGTFDTLLPEYPLGAGLGRYGMVNAYFGDPNDFERPSLWAEIQWTAWVYDGGILVLLLYPMSLLASLWWAFRVARSREGPEGEFWLWGALLFAYNLGALALTFSYPFFMSQTGMEFWLLNAALFSAFSHAKTVHAHRR</sequence>